<feature type="compositionally biased region" description="Polar residues" evidence="1">
    <location>
        <begin position="1"/>
        <end position="23"/>
    </location>
</feature>
<feature type="region of interest" description="Disordered" evidence="1">
    <location>
        <begin position="164"/>
        <end position="183"/>
    </location>
</feature>
<dbReference type="Proteomes" id="UP001305779">
    <property type="component" value="Unassembled WGS sequence"/>
</dbReference>
<feature type="compositionally biased region" description="Polar residues" evidence="1">
    <location>
        <begin position="202"/>
        <end position="212"/>
    </location>
</feature>
<feature type="compositionally biased region" description="Polar residues" evidence="1">
    <location>
        <begin position="88"/>
        <end position="97"/>
    </location>
</feature>
<comment type="caution">
    <text evidence="2">The sequence shown here is derived from an EMBL/GenBank/DDBJ whole genome shotgun (WGS) entry which is preliminary data.</text>
</comment>
<feature type="compositionally biased region" description="Basic and acidic residues" evidence="1">
    <location>
        <begin position="111"/>
        <end position="123"/>
    </location>
</feature>
<evidence type="ECO:0000313" key="3">
    <source>
        <dbReference type="Proteomes" id="UP001305779"/>
    </source>
</evidence>
<proteinExistence type="predicted"/>
<name>A0ABR0EYD8_ZASCE</name>
<keyword evidence="3" id="KW-1185">Reference proteome</keyword>
<evidence type="ECO:0000256" key="1">
    <source>
        <dbReference type="SAM" id="MobiDB-lite"/>
    </source>
</evidence>
<feature type="region of interest" description="Disordered" evidence="1">
    <location>
        <begin position="1"/>
        <end position="38"/>
    </location>
</feature>
<reference evidence="2 3" key="1">
    <citation type="journal article" date="2023" name="G3 (Bethesda)">
        <title>A chromosome-level genome assembly of Zasmidium syzygii isolated from banana leaves.</title>
        <authorList>
            <person name="van Westerhoven A.C."/>
            <person name="Mehrabi R."/>
            <person name="Talebi R."/>
            <person name="Steentjes M.B.F."/>
            <person name="Corcolon B."/>
            <person name="Chong P.A."/>
            <person name="Kema G.H.J."/>
            <person name="Seidl M.F."/>
        </authorList>
    </citation>
    <scope>NUCLEOTIDE SEQUENCE [LARGE SCALE GENOMIC DNA]</scope>
    <source>
        <strain evidence="2 3">P124</strain>
    </source>
</reference>
<evidence type="ECO:0000313" key="2">
    <source>
        <dbReference type="EMBL" id="KAK4505868.1"/>
    </source>
</evidence>
<dbReference type="EMBL" id="JAXOVC010000002">
    <property type="protein sequence ID" value="KAK4505868.1"/>
    <property type="molecule type" value="Genomic_DNA"/>
</dbReference>
<sequence>MLQVRAATTHSEPNSLLNINRVTCKQKPPNPSGPRRLNFDHNEAFALLDFTMDSNGSTASKTSPSDSHSETVQVKEQTALHEVDQEQQESGPDTSASHRPLNEGNPGKQPWKFEMKPRPDGIPEHISLTRQEQGDGLWLLTREQRIWVNAMRARHWLATHTPLEREWPEQTPQSEDEPLDDSPILDRKRKATAGLPAVPQPERSQQVGTSTNNTGLNRIIAKINGRCDKMVAHINAERDTLIEEVTDLLGG</sequence>
<accession>A0ABR0EYD8</accession>
<protein>
    <submittedName>
        <fullName evidence="2">Uncharacterized protein</fullName>
    </submittedName>
</protein>
<gene>
    <name evidence="2" type="ORF">PRZ48_003833</name>
</gene>
<feature type="region of interest" description="Disordered" evidence="1">
    <location>
        <begin position="81"/>
        <end position="124"/>
    </location>
</feature>
<feature type="region of interest" description="Disordered" evidence="1">
    <location>
        <begin position="55"/>
        <end position="74"/>
    </location>
</feature>
<organism evidence="2 3">
    <name type="scientific">Zasmidium cellare</name>
    <name type="common">Wine cellar mold</name>
    <name type="synonym">Racodium cellare</name>
    <dbReference type="NCBI Taxonomy" id="395010"/>
    <lineage>
        <taxon>Eukaryota</taxon>
        <taxon>Fungi</taxon>
        <taxon>Dikarya</taxon>
        <taxon>Ascomycota</taxon>
        <taxon>Pezizomycotina</taxon>
        <taxon>Dothideomycetes</taxon>
        <taxon>Dothideomycetidae</taxon>
        <taxon>Mycosphaerellales</taxon>
        <taxon>Mycosphaerellaceae</taxon>
        <taxon>Zasmidium</taxon>
    </lineage>
</organism>
<feature type="region of interest" description="Disordered" evidence="1">
    <location>
        <begin position="193"/>
        <end position="212"/>
    </location>
</feature>